<dbReference type="EMBL" id="KZ824723">
    <property type="protein sequence ID" value="RAK71373.1"/>
    <property type="molecule type" value="Genomic_DNA"/>
</dbReference>
<evidence type="ECO:0000313" key="1">
    <source>
        <dbReference type="EMBL" id="RAK71373.1"/>
    </source>
</evidence>
<dbReference type="RefSeq" id="XP_040795385.1">
    <property type="nucleotide sequence ID" value="XM_040939339.1"/>
</dbReference>
<protein>
    <submittedName>
        <fullName evidence="1">Uncharacterized protein</fullName>
    </submittedName>
</protein>
<proteinExistence type="predicted"/>
<dbReference type="VEuPathDB" id="FungiDB:BO72DRAFT_16528"/>
<accession>A0A8G1VTT5</accession>
<dbReference type="AlphaFoldDB" id="A0A8G1VTT5"/>
<reference evidence="1 2" key="1">
    <citation type="submission" date="2018-02" db="EMBL/GenBank/DDBJ databases">
        <title>The genomes of Aspergillus section Nigri reveals drivers in fungal speciation.</title>
        <authorList>
            <consortium name="DOE Joint Genome Institute"/>
            <person name="Vesth T.C."/>
            <person name="Nybo J."/>
            <person name="Theobald S."/>
            <person name="Brandl J."/>
            <person name="Frisvad J.C."/>
            <person name="Nielsen K.F."/>
            <person name="Lyhne E.K."/>
            <person name="Kogle M.E."/>
            <person name="Kuo A."/>
            <person name="Riley R."/>
            <person name="Clum A."/>
            <person name="Nolan M."/>
            <person name="Lipzen A."/>
            <person name="Salamov A."/>
            <person name="Henrissat B."/>
            <person name="Wiebenga A."/>
            <person name="De vries R.P."/>
            <person name="Grigoriev I.V."/>
            <person name="Mortensen U.H."/>
            <person name="Andersen M.R."/>
            <person name="Baker S.E."/>
        </authorList>
    </citation>
    <scope>NUCLEOTIDE SEQUENCE [LARGE SCALE GENOMIC DNA]</scope>
    <source>
        <strain evidence="1 2">CBS 313.89</strain>
    </source>
</reference>
<dbReference type="GeneID" id="63856672"/>
<name>A0A8G1VTT5_9EURO</name>
<organism evidence="1 2">
    <name type="scientific">Aspergillus fijiensis CBS 313.89</name>
    <dbReference type="NCBI Taxonomy" id="1448319"/>
    <lineage>
        <taxon>Eukaryota</taxon>
        <taxon>Fungi</taxon>
        <taxon>Dikarya</taxon>
        <taxon>Ascomycota</taxon>
        <taxon>Pezizomycotina</taxon>
        <taxon>Eurotiomycetes</taxon>
        <taxon>Eurotiomycetidae</taxon>
        <taxon>Eurotiales</taxon>
        <taxon>Aspergillaceae</taxon>
        <taxon>Aspergillus</taxon>
    </lineage>
</organism>
<gene>
    <name evidence="1" type="ORF">BO72DRAFT_16528</name>
</gene>
<sequence length="156" mass="17636">MCLHASLGRSRGPRTYQKRKGLISHLVCRSVSNPHGVFSRPAVRPVARLSRKAPPNSPRNYPIWLNLAPTNLFFNPISREMANGKWQNQRSCFPAAVRPRLPLHTHPLLPFGHPQLPRIHLIPFGYGVSSLLQLARHSAYSLRVPVPVLSQRLIPR</sequence>
<evidence type="ECO:0000313" key="2">
    <source>
        <dbReference type="Proteomes" id="UP000249789"/>
    </source>
</evidence>
<dbReference type="Proteomes" id="UP000249789">
    <property type="component" value="Unassembled WGS sequence"/>
</dbReference>
<keyword evidence="2" id="KW-1185">Reference proteome</keyword>